<name>A0A7C1FII1_9CHLR</name>
<accession>A0A7C1FII1</accession>
<dbReference type="Gene3D" id="3.40.630.30">
    <property type="match status" value="1"/>
</dbReference>
<dbReference type="GO" id="GO:0016747">
    <property type="term" value="F:acyltransferase activity, transferring groups other than amino-acyl groups"/>
    <property type="evidence" value="ECO:0007669"/>
    <property type="project" value="InterPro"/>
</dbReference>
<sequence length="214" mass="24523">MSRYTITTLKPEYFEQLEELQRTCYPTLGPQELMRVEHFASQYAIFPEGQIVVLDGDRVIGQGSGFFTDFDFEHPHHTFAGFCDHFYFRNHNPAGAYYYGADISVHPDYRGQGIGKAIYQARMNLVRRYNKRGIVAGGLIPGFARYKQHMTVQQYVDEVVAGRLVDPTLTFQLKQGFVVRGLIEGYLEDSASDNWATLIVWENPDYVEANDEEA</sequence>
<dbReference type="InterPro" id="IPR016181">
    <property type="entry name" value="Acyl_CoA_acyltransferase"/>
</dbReference>
<evidence type="ECO:0000259" key="1">
    <source>
        <dbReference type="PROSITE" id="PS51186"/>
    </source>
</evidence>
<dbReference type="InterPro" id="IPR000182">
    <property type="entry name" value="GNAT_dom"/>
</dbReference>
<feature type="domain" description="N-acetyltransferase" evidence="1">
    <location>
        <begin position="4"/>
        <end position="204"/>
    </location>
</feature>
<evidence type="ECO:0000313" key="2">
    <source>
        <dbReference type="EMBL" id="HDX33677.1"/>
    </source>
</evidence>
<dbReference type="OMA" id="GVLMEWK"/>
<dbReference type="AlphaFoldDB" id="A0A7C1FII1"/>
<dbReference type="Pfam" id="PF00583">
    <property type="entry name" value="Acetyltransf_1"/>
    <property type="match status" value="1"/>
</dbReference>
<dbReference type="EMBL" id="DSMG01000198">
    <property type="protein sequence ID" value="HDX33677.1"/>
    <property type="molecule type" value="Genomic_DNA"/>
</dbReference>
<gene>
    <name evidence="2" type="ORF">ENQ20_19665</name>
</gene>
<comment type="caution">
    <text evidence="2">The sequence shown here is derived from an EMBL/GenBank/DDBJ whole genome shotgun (WGS) entry which is preliminary data.</text>
</comment>
<reference evidence="2" key="1">
    <citation type="journal article" date="2020" name="mSystems">
        <title>Genome- and Community-Level Interaction Insights into Carbon Utilization and Element Cycling Functions of Hydrothermarchaeota in Hydrothermal Sediment.</title>
        <authorList>
            <person name="Zhou Z."/>
            <person name="Liu Y."/>
            <person name="Xu W."/>
            <person name="Pan J."/>
            <person name="Luo Z.H."/>
            <person name="Li M."/>
        </authorList>
    </citation>
    <scope>NUCLEOTIDE SEQUENCE [LARGE SCALE GENOMIC DNA]</scope>
    <source>
        <strain evidence="2">SpSt-289</strain>
    </source>
</reference>
<proteinExistence type="predicted"/>
<dbReference type="PROSITE" id="PS51186">
    <property type="entry name" value="GNAT"/>
    <property type="match status" value="1"/>
</dbReference>
<protein>
    <submittedName>
        <fullName evidence="2">GNAT family N-acetyltransferase</fullName>
    </submittedName>
</protein>
<organism evidence="2">
    <name type="scientific">Caldilinea aerophila</name>
    <dbReference type="NCBI Taxonomy" id="133453"/>
    <lineage>
        <taxon>Bacteria</taxon>
        <taxon>Bacillati</taxon>
        <taxon>Chloroflexota</taxon>
        <taxon>Caldilineae</taxon>
        <taxon>Caldilineales</taxon>
        <taxon>Caldilineaceae</taxon>
        <taxon>Caldilinea</taxon>
    </lineage>
</organism>
<dbReference type="SUPFAM" id="SSF55729">
    <property type="entry name" value="Acyl-CoA N-acyltransferases (Nat)"/>
    <property type="match status" value="1"/>
</dbReference>
<dbReference type="CDD" id="cd04301">
    <property type="entry name" value="NAT_SF"/>
    <property type="match status" value="1"/>
</dbReference>
<keyword evidence="2" id="KW-0808">Transferase</keyword>